<feature type="transmembrane region" description="Helical" evidence="7">
    <location>
        <begin position="97"/>
        <end position="121"/>
    </location>
</feature>
<evidence type="ECO:0000313" key="11">
    <source>
        <dbReference type="Proteomes" id="UP000419743"/>
    </source>
</evidence>
<comment type="subcellular location">
    <subcellularLocation>
        <location evidence="1 7">Cell membrane</location>
        <topology evidence="1 7">Multi-pass membrane protein</topology>
    </subcellularLocation>
</comment>
<keyword evidence="11" id="KW-1185">Reference proteome</keyword>
<keyword evidence="4 7" id="KW-0812">Transmembrane</keyword>
<sequence length="305" mass="33520">MTAPAALRTADPQGARAARARPAKRPTKRSTPLRTIAWHGLMVLICVVSIYPLLWMARSSVVPENEIFSSPSVIPSGIDLSNYPAGWVANPPGFGQFMLNSFVICVGAVLGNLIACTLAAYAFARLRFPLKGLWFTVMLGTMMLPGHVTLIPQYALFSAIDWVGTYLPLIVPKFLATDAFFIFLLVQFMRGIPRELDEAAEIDGAGRWRTFRSVMLPLTVPALATTAVFTFIWTYEDFLGPLIYLSDLNAYPVPLGLRMFVNAMGNSSYGQLFAMSLLSLLPVFVTFLLFQRKLIQGIATTGLKG</sequence>
<evidence type="ECO:0000256" key="8">
    <source>
        <dbReference type="SAM" id="MobiDB-lite"/>
    </source>
</evidence>
<evidence type="ECO:0000313" key="10">
    <source>
        <dbReference type="EMBL" id="VZO36022.1"/>
    </source>
</evidence>
<feature type="transmembrane region" description="Helical" evidence="7">
    <location>
        <begin position="133"/>
        <end position="154"/>
    </location>
</feature>
<feature type="compositionally biased region" description="Basic residues" evidence="8">
    <location>
        <begin position="18"/>
        <end position="28"/>
    </location>
</feature>
<dbReference type="EMBL" id="CACRYJ010000017">
    <property type="protein sequence ID" value="VZO36022.1"/>
    <property type="molecule type" value="Genomic_DNA"/>
</dbReference>
<feature type="transmembrane region" description="Helical" evidence="7">
    <location>
        <begin position="214"/>
        <end position="235"/>
    </location>
</feature>
<dbReference type="Pfam" id="PF00528">
    <property type="entry name" value="BPD_transp_1"/>
    <property type="match status" value="1"/>
</dbReference>
<evidence type="ECO:0000256" key="5">
    <source>
        <dbReference type="ARBA" id="ARBA00022989"/>
    </source>
</evidence>
<dbReference type="RefSeq" id="WP_231955092.1">
    <property type="nucleotide sequence ID" value="NZ_CACRYJ010000017.1"/>
</dbReference>
<dbReference type="Proteomes" id="UP000419743">
    <property type="component" value="Unassembled WGS sequence"/>
</dbReference>
<dbReference type="GO" id="GO:0055085">
    <property type="term" value="P:transmembrane transport"/>
    <property type="evidence" value="ECO:0007669"/>
    <property type="project" value="InterPro"/>
</dbReference>
<feature type="transmembrane region" description="Helical" evidence="7">
    <location>
        <begin position="166"/>
        <end position="186"/>
    </location>
</feature>
<evidence type="ECO:0000256" key="6">
    <source>
        <dbReference type="ARBA" id="ARBA00023136"/>
    </source>
</evidence>
<comment type="caution">
    <text evidence="10">The sequence shown here is derived from an EMBL/GenBank/DDBJ whole genome shotgun (WGS) entry which is preliminary data.</text>
</comment>
<keyword evidence="6 7" id="KW-0472">Membrane</keyword>
<evidence type="ECO:0000256" key="3">
    <source>
        <dbReference type="ARBA" id="ARBA00022475"/>
    </source>
</evidence>
<dbReference type="PANTHER" id="PTHR43744">
    <property type="entry name" value="ABC TRANSPORTER PERMEASE PROTEIN MG189-RELATED-RELATED"/>
    <property type="match status" value="1"/>
</dbReference>
<name>A0A7M4DGH9_9MICO</name>
<comment type="similarity">
    <text evidence="7">Belongs to the binding-protein-dependent transport system permease family.</text>
</comment>
<dbReference type="InterPro" id="IPR035906">
    <property type="entry name" value="MetI-like_sf"/>
</dbReference>
<dbReference type="GO" id="GO:0005886">
    <property type="term" value="C:plasma membrane"/>
    <property type="evidence" value="ECO:0007669"/>
    <property type="project" value="UniProtKB-SubCell"/>
</dbReference>
<feature type="transmembrane region" description="Helical" evidence="7">
    <location>
        <begin position="269"/>
        <end position="290"/>
    </location>
</feature>
<dbReference type="SUPFAM" id="SSF161098">
    <property type="entry name" value="MetI-like"/>
    <property type="match status" value="1"/>
</dbReference>
<reference evidence="10 11" key="1">
    <citation type="submission" date="2019-11" db="EMBL/GenBank/DDBJ databases">
        <authorList>
            <person name="Criscuolo A."/>
        </authorList>
    </citation>
    <scope>NUCLEOTIDE SEQUENCE [LARGE SCALE GENOMIC DNA]</scope>
    <source>
        <strain evidence="10">CIP111667</strain>
    </source>
</reference>
<accession>A0A7M4DGH9</accession>
<evidence type="ECO:0000256" key="7">
    <source>
        <dbReference type="RuleBase" id="RU363032"/>
    </source>
</evidence>
<feature type="transmembrane region" description="Helical" evidence="7">
    <location>
        <begin position="35"/>
        <end position="54"/>
    </location>
</feature>
<evidence type="ECO:0000256" key="4">
    <source>
        <dbReference type="ARBA" id="ARBA00022692"/>
    </source>
</evidence>
<gene>
    <name evidence="10" type="primary">malG_1</name>
    <name evidence="10" type="ORF">HALOF300_01226</name>
</gene>
<dbReference type="CDD" id="cd06261">
    <property type="entry name" value="TM_PBP2"/>
    <property type="match status" value="1"/>
</dbReference>
<keyword evidence="5 7" id="KW-1133">Transmembrane helix</keyword>
<keyword evidence="3" id="KW-1003">Cell membrane</keyword>
<evidence type="ECO:0000256" key="1">
    <source>
        <dbReference type="ARBA" id="ARBA00004651"/>
    </source>
</evidence>
<dbReference type="InterPro" id="IPR000515">
    <property type="entry name" value="MetI-like"/>
</dbReference>
<organism evidence="10 11">
    <name type="scientific">Occultella aeris</name>
    <dbReference type="NCBI Taxonomy" id="2761496"/>
    <lineage>
        <taxon>Bacteria</taxon>
        <taxon>Bacillati</taxon>
        <taxon>Actinomycetota</taxon>
        <taxon>Actinomycetes</taxon>
        <taxon>Micrococcales</taxon>
        <taxon>Ruaniaceae</taxon>
        <taxon>Occultella</taxon>
    </lineage>
</organism>
<keyword evidence="2 7" id="KW-0813">Transport</keyword>
<protein>
    <submittedName>
        <fullName evidence="10">Maltose transport system permease protein MalG</fullName>
    </submittedName>
</protein>
<dbReference type="Gene3D" id="1.10.3720.10">
    <property type="entry name" value="MetI-like"/>
    <property type="match status" value="1"/>
</dbReference>
<feature type="region of interest" description="Disordered" evidence="8">
    <location>
        <begin position="1"/>
        <end position="29"/>
    </location>
</feature>
<feature type="domain" description="ABC transmembrane type-1" evidence="9">
    <location>
        <begin position="98"/>
        <end position="290"/>
    </location>
</feature>
<evidence type="ECO:0000259" key="9">
    <source>
        <dbReference type="PROSITE" id="PS50928"/>
    </source>
</evidence>
<evidence type="ECO:0000256" key="2">
    <source>
        <dbReference type="ARBA" id="ARBA00022448"/>
    </source>
</evidence>
<proteinExistence type="inferred from homology"/>
<dbReference type="AlphaFoldDB" id="A0A7M4DGH9"/>
<dbReference type="PROSITE" id="PS50928">
    <property type="entry name" value="ABC_TM1"/>
    <property type="match status" value="1"/>
</dbReference>
<dbReference type="PANTHER" id="PTHR43744:SF6">
    <property type="entry name" value="ABC TRANSPORTER PERMEASE PROTEIN YESQ-RELATED"/>
    <property type="match status" value="1"/>
</dbReference>